<accession>A0A834HKE1</accession>
<proteinExistence type="inferred from homology"/>
<feature type="domain" description="HSF-type DNA-binding" evidence="6">
    <location>
        <begin position="12"/>
        <end position="89"/>
    </location>
</feature>
<comment type="subcellular location">
    <subcellularLocation>
        <location evidence="1">Nucleus</location>
    </subcellularLocation>
</comment>
<evidence type="ECO:0000256" key="1">
    <source>
        <dbReference type="ARBA" id="ARBA00004123"/>
    </source>
</evidence>
<dbReference type="GO" id="GO:0003700">
    <property type="term" value="F:DNA-binding transcription factor activity"/>
    <property type="evidence" value="ECO:0007669"/>
    <property type="project" value="InterPro"/>
</dbReference>
<reference evidence="7" key="1">
    <citation type="submission" date="2019-11" db="EMBL/GenBank/DDBJ databases">
        <authorList>
            <person name="Liu Y."/>
            <person name="Hou J."/>
            <person name="Li T.-Q."/>
            <person name="Guan C.-H."/>
            <person name="Wu X."/>
            <person name="Wu H.-Z."/>
            <person name="Ling F."/>
            <person name="Zhang R."/>
            <person name="Shi X.-G."/>
            <person name="Ren J.-P."/>
            <person name="Chen E.-F."/>
            <person name="Sun J.-M."/>
        </authorList>
    </citation>
    <scope>NUCLEOTIDE SEQUENCE</scope>
    <source>
        <strain evidence="7">Adult_tree_wgs_1</strain>
        <tissue evidence="7">Leaves</tissue>
    </source>
</reference>
<dbReference type="GO" id="GO:0005634">
    <property type="term" value="C:nucleus"/>
    <property type="evidence" value="ECO:0007669"/>
    <property type="project" value="UniProtKB-SubCell"/>
</dbReference>
<dbReference type="PANTHER" id="PTHR10015:SF298">
    <property type="entry name" value="HEAT STRESS TRANSCRIPTION FACTOR A-9"/>
    <property type="match status" value="1"/>
</dbReference>
<keyword evidence="8" id="KW-1185">Reference proteome</keyword>
<dbReference type="Pfam" id="PF00447">
    <property type="entry name" value="HSF_DNA-bind"/>
    <property type="match status" value="1"/>
</dbReference>
<evidence type="ECO:0000256" key="4">
    <source>
        <dbReference type="ARBA" id="ARBA00023242"/>
    </source>
</evidence>
<comment type="similarity">
    <text evidence="5">Belongs to the HSF family.</text>
</comment>
<dbReference type="Gene3D" id="1.10.10.10">
    <property type="entry name" value="Winged helix-like DNA-binding domain superfamily/Winged helix DNA-binding domain"/>
    <property type="match status" value="1"/>
</dbReference>
<dbReference type="InterPro" id="IPR000232">
    <property type="entry name" value="HSF_DNA-bd"/>
</dbReference>
<dbReference type="GO" id="GO:0006357">
    <property type="term" value="P:regulation of transcription by RNA polymerase II"/>
    <property type="evidence" value="ECO:0007669"/>
    <property type="project" value="TreeGrafter"/>
</dbReference>
<dbReference type="AlphaFoldDB" id="A0A834HKE1"/>
<evidence type="ECO:0000259" key="6">
    <source>
        <dbReference type="SMART" id="SM00415"/>
    </source>
</evidence>
<dbReference type="SUPFAM" id="SSF46785">
    <property type="entry name" value="Winged helix' DNA-binding domain"/>
    <property type="match status" value="1"/>
</dbReference>
<keyword evidence="3" id="KW-0238">DNA-binding</keyword>
<dbReference type="InterPro" id="IPR036390">
    <property type="entry name" value="WH_DNA-bd_sf"/>
</dbReference>
<dbReference type="SMART" id="SM00415">
    <property type="entry name" value="HSF"/>
    <property type="match status" value="1"/>
</dbReference>
<protein>
    <recommendedName>
        <fullName evidence="6">HSF-type DNA-binding domain-containing protein</fullName>
    </recommendedName>
</protein>
<dbReference type="Proteomes" id="UP000626092">
    <property type="component" value="Unassembled WGS sequence"/>
</dbReference>
<evidence type="ECO:0000313" key="8">
    <source>
        <dbReference type="Proteomes" id="UP000626092"/>
    </source>
</evidence>
<dbReference type="OrthoDB" id="60033at2759"/>
<evidence type="ECO:0000256" key="3">
    <source>
        <dbReference type="ARBA" id="ARBA00023125"/>
    </source>
</evidence>
<evidence type="ECO:0000256" key="2">
    <source>
        <dbReference type="ARBA" id="ARBA00023016"/>
    </source>
</evidence>
<dbReference type="GO" id="GO:0034605">
    <property type="term" value="P:cellular response to heat"/>
    <property type="evidence" value="ECO:0007669"/>
    <property type="project" value="TreeGrafter"/>
</dbReference>
<keyword evidence="2" id="KW-0346">Stress response</keyword>
<gene>
    <name evidence="7" type="ORF">RHSIM_Rhsim01G0168300</name>
</gene>
<keyword evidence="4" id="KW-0539">Nucleus</keyword>
<evidence type="ECO:0000313" key="7">
    <source>
        <dbReference type="EMBL" id="KAF7153935.1"/>
    </source>
</evidence>
<dbReference type="InterPro" id="IPR036388">
    <property type="entry name" value="WH-like_DNA-bd_sf"/>
</dbReference>
<sequence length="140" mass="16631">MPKPMEEVFEVGVSPFVRKTIQMVEDPKTDEIILWSPSQESFIIWDELQFSKTLLRLCPMNSEETMDAIDQNENWRDQNQEEMTACQSKLQTMFSIFLGSENFMLWDKLLEDELNICKTDRQVKEFALHLSLILKWSLKY</sequence>
<dbReference type="GO" id="GO:0000978">
    <property type="term" value="F:RNA polymerase II cis-regulatory region sequence-specific DNA binding"/>
    <property type="evidence" value="ECO:0007669"/>
    <property type="project" value="TreeGrafter"/>
</dbReference>
<dbReference type="PANTHER" id="PTHR10015">
    <property type="entry name" value="HEAT SHOCK TRANSCRIPTION FACTOR"/>
    <property type="match status" value="1"/>
</dbReference>
<name>A0A834HKE1_RHOSS</name>
<organism evidence="7 8">
    <name type="scientific">Rhododendron simsii</name>
    <name type="common">Sims's rhododendron</name>
    <dbReference type="NCBI Taxonomy" id="118357"/>
    <lineage>
        <taxon>Eukaryota</taxon>
        <taxon>Viridiplantae</taxon>
        <taxon>Streptophyta</taxon>
        <taxon>Embryophyta</taxon>
        <taxon>Tracheophyta</taxon>
        <taxon>Spermatophyta</taxon>
        <taxon>Magnoliopsida</taxon>
        <taxon>eudicotyledons</taxon>
        <taxon>Gunneridae</taxon>
        <taxon>Pentapetalae</taxon>
        <taxon>asterids</taxon>
        <taxon>Ericales</taxon>
        <taxon>Ericaceae</taxon>
        <taxon>Ericoideae</taxon>
        <taxon>Rhodoreae</taxon>
        <taxon>Rhododendron</taxon>
    </lineage>
</organism>
<evidence type="ECO:0000256" key="5">
    <source>
        <dbReference type="RuleBase" id="RU004020"/>
    </source>
</evidence>
<comment type="caution">
    <text evidence="7">The sequence shown here is derived from an EMBL/GenBank/DDBJ whole genome shotgun (WGS) entry which is preliminary data.</text>
</comment>
<dbReference type="EMBL" id="WJXA01000001">
    <property type="protein sequence ID" value="KAF7153935.1"/>
    <property type="molecule type" value="Genomic_DNA"/>
</dbReference>